<keyword evidence="1" id="KW-1133">Transmembrane helix</keyword>
<evidence type="ECO:0000256" key="1">
    <source>
        <dbReference type="SAM" id="Phobius"/>
    </source>
</evidence>
<feature type="transmembrane region" description="Helical" evidence="1">
    <location>
        <begin position="102"/>
        <end position="119"/>
    </location>
</feature>
<evidence type="ECO:0000313" key="3">
    <source>
        <dbReference type="EMBL" id="CAL61806.2"/>
    </source>
</evidence>
<feature type="transmembrane region" description="Helical" evidence="1">
    <location>
        <begin position="185"/>
        <end position="208"/>
    </location>
</feature>
<dbReference type="KEGG" id="har:HEAR1649"/>
<dbReference type="PANTHER" id="PTHR42208:SF1">
    <property type="entry name" value="HEAVY METAL TRANSPORTER"/>
    <property type="match status" value="1"/>
</dbReference>
<feature type="transmembrane region" description="Helical" evidence="1">
    <location>
        <begin position="155"/>
        <end position="179"/>
    </location>
</feature>
<dbReference type="EMBL" id="CU207211">
    <property type="protein sequence ID" value="CAL61806.2"/>
    <property type="molecule type" value="Genomic_DNA"/>
</dbReference>
<reference evidence="3 4" key="1">
    <citation type="journal article" date="2007" name="PLoS Genet.">
        <title>A tale of two oxidation states: bacterial colonization of arsenic-rich environments.</title>
        <authorList>
            <person name="Muller D."/>
            <person name="Medigue C."/>
            <person name="Koechler S."/>
            <person name="Barbe V."/>
            <person name="Barakat M."/>
            <person name="Talla E."/>
            <person name="Bonnefoy V."/>
            <person name="Krin E."/>
            <person name="Arsene-Ploetze F."/>
            <person name="Carapito C."/>
            <person name="Chandler M."/>
            <person name="Cournoyer B."/>
            <person name="Cruveiller S."/>
            <person name="Dossat C."/>
            <person name="Duval S."/>
            <person name="Heymann M."/>
            <person name="Leize E."/>
            <person name="Lieutaud A."/>
            <person name="Lievremont D."/>
            <person name="Makita Y."/>
            <person name="Mangenot S."/>
            <person name="Nitschke W."/>
            <person name="Ortet P."/>
            <person name="Perdrial N."/>
            <person name="Schoepp B."/>
            <person name="Siguier N."/>
            <person name="Simeonova D.D."/>
            <person name="Rouy Z."/>
            <person name="Segurens B."/>
            <person name="Turlin E."/>
            <person name="Vallenet D."/>
            <person name="Van Dorsselaer A."/>
            <person name="Weiss S."/>
            <person name="Weissenbach J."/>
            <person name="Lett M.C."/>
            <person name="Danchin A."/>
            <person name="Bertin P.N."/>
        </authorList>
    </citation>
    <scope>NUCLEOTIDE SEQUENCE [LARGE SCALE GENOMIC DNA]</scope>
    <source>
        <strain evidence="4">ULPAs1</strain>
    </source>
</reference>
<keyword evidence="1" id="KW-0812">Transmembrane</keyword>
<dbReference type="AlphaFoldDB" id="A4G5L9"/>
<keyword evidence="4" id="KW-1185">Reference proteome</keyword>
<feature type="domain" description="Urease accessory protein UreH-like transmembrane" evidence="2">
    <location>
        <begin position="9"/>
        <end position="233"/>
    </location>
</feature>
<sequence>MTGLNLFPIFMIGLLGGLHCIGMCGGIVSALSAAQAPRPFPVAVVAAETMSNGMQTAAFDNALRVTAYNAGRIGSYAVAGALVGGLADGMRSFANLAMLQVGGYWLANLMLIVLGLYLMDAWRGLARLEAVGQILWRRVQPLMKFLLPMDNLGKAFALGGLWGWLPCGMVYSVLLTAMFSGSALSGALVMLAFGLGTLPAMLSLGLVGVRLRMLAQKRKVRIACGLIVLAFGVLGLVRAAGGLSGDISGGLLDVFCITPQAAGLHR</sequence>
<dbReference type="PANTHER" id="PTHR42208">
    <property type="entry name" value="HEAVY METAL TRANSPORTER-RELATED"/>
    <property type="match status" value="1"/>
</dbReference>
<keyword evidence="1" id="KW-0472">Membrane</keyword>
<gene>
    <name evidence="3" type="ordered locus">HEAR1649</name>
</gene>
<dbReference type="InterPro" id="IPR039447">
    <property type="entry name" value="UreH-like_TM_dom"/>
</dbReference>
<feature type="transmembrane region" description="Helical" evidence="1">
    <location>
        <begin position="6"/>
        <end position="31"/>
    </location>
</feature>
<dbReference type="Pfam" id="PF13386">
    <property type="entry name" value="DsbD_2"/>
    <property type="match status" value="1"/>
</dbReference>
<accession>A4G5L9</accession>
<dbReference type="HOGENOM" id="CLU_032635_0_0_4"/>
<feature type="transmembrane region" description="Helical" evidence="1">
    <location>
        <begin position="220"/>
        <end position="241"/>
    </location>
</feature>
<dbReference type="eggNOG" id="COG2836">
    <property type="taxonomic scope" value="Bacteria"/>
</dbReference>
<dbReference type="STRING" id="204773.HEAR1649"/>
<dbReference type="Proteomes" id="UP000006697">
    <property type="component" value="Chromosome"/>
</dbReference>
<evidence type="ECO:0000259" key="2">
    <source>
        <dbReference type="Pfam" id="PF13386"/>
    </source>
</evidence>
<evidence type="ECO:0000313" key="4">
    <source>
        <dbReference type="Proteomes" id="UP000006697"/>
    </source>
</evidence>
<organism evidence="3 4">
    <name type="scientific">Herminiimonas arsenicoxydans</name>
    <dbReference type="NCBI Taxonomy" id="204773"/>
    <lineage>
        <taxon>Bacteria</taxon>
        <taxon>Pseudomonadati</taxon>
        <taxon>Pseudomonadota</taxon>
        <taxon>Betaproteobacteria</taxon>
        <taxon>Burkholderiales</taxon>
        <taxon>Oxalobacteraceae</taxon>
        <taxon>Herminiimonas</taxon>
    </lineage>
</organism>
<proteinExistence type="predicted"/>
<name>A4G5L9_HERAR</name>
<protein>
    <recommendedName>
        <fullName evidence="2">Urease accessory protein UreH-like transmembrane domain-containing protein</fullName>
    </recommendedName>
</protein>